<feature type="region of interest" description="Disordered" evidence="1">
    <location>
        <begin position="225"/>
        <end position="244"/>
    </location>
</feature>
<dbReference type="EMBL" id="QZBM01000323">
    <property type="protein sequence ID" value="THZ16343.1"/>
    <property type="molecule type" value="Genomic_DNA"/>
</dbReference>
<reference evidence="3 4" key="1">
    <citation type="submission" date="2018-10" db="EMBL/GenBank/DDBJ databases">
        <title>Fifty Aureobasidium pullulans genomes reveal a recombining polyextremotolerant generalist.</title>
        <authorList>
            <person name="Gostincar C."/>
            <person name="Turk M."/>
            <person name="Zajc J."/>
            <person name="Gunde-Cimerman N."/>
        </authorList>
    </citation>
    <scope>NUCLEOTIDE SEQUENCE [LARGE SCALE GENOMIC DNA]</scope>
    <source>
        <strain evidence="3 4">EXF-3863</strain>
    </source>
</reference>
<dbReference type="Proteomes" id="UP000308005">
    <property type="component" value="Unassembled WGS sequence"/>
</dbReference>
<evidence type="ECO:0000256" key="1">
    <source>
        <dbReference type="SAM" id="MobiDB-lite"/>
    </source>
</evidence>
<feature type="compositionally biased region" description="Polar residues" evidence="1">
    <location>
        <begin position="439"/>
        <end position="461"/>
    </location>
</feature>
<dbReference type="AlphaFoldDB" id="A0A4S9SYT4"/>
<dbReference type="GO" id="GO:0008237">
    <property type="term" value="F:metallopeptidase activity"/>
    <property type="evidence" value="ECO:0007669"/>
    <property type="project" value="TreeGrafter"/>
</dbReference>
<feature type="compositionally biased region" description="Basic and acidic residues" evidence="1">
    <location>
        <begin position="314"/>
        <end position="327"/>
    </location>
</feature>
<feature type="compositionally biased region" description="Acidic residues" evidence="1">
    <location>
        <begin position="386"/>
        <end position="399"/>
    </location>
</feature>
<dbReference type="GO" id="GO:0005634">
    <property type="term" value="C:nucleus"/>
    <property type="evidence" value="ECO:0007669"/>
    <property type="project" value="TreeGrafter"/>
</dbReference>
<dbReference type="InterPro" id="IPR053000">
    <property type="entry name" value="WSS1-like_metalloprotease"/>
</dbReference>
<sequence>MSNMNKVLGFERINERKKRPNALINFIKPLEGPDKALAQDFLERVAAICYPIMKENHIVVMALEEYLPNPEFIGRNFNAGEVIQLVLKAPHTNQWLPFKHVQMVMMHELAHCKQMNHSRAFWKVRNTYADELKVLWNKAYTGEGLWGKGQSLISGQYMTNHMPEAANAPANLCGGTFRSSGGRKRRRNDEKPKVTYAERQQRRIAKKFGVAGVALGDDEGIRAKLESGQKGGKPAVKPRVAGSKRGRELRAAAALARFDTVKKEAVKEELKTEAISDDDYETDSDYEYTTIERTMNPEDNNMVRVCENEDAEDKDAQREFDELREIDNAMPKLQITSSKQPASKEKTKQTVIPDDDSTESEDEQDLDTRRNFIKPSFTKPRALLPPDDDASTDSEDEIQDVTSIVEEKRKQKQSREKTPTESSSNSKKQPESKGKKPQQPISVDTNDDSTASEGENTGSKIDQSKEKVAEPSSSATITNTQPATNTPSNTTQEQPRPAPPATQTSACKICSLENEPAAALCAACSHVLNPALMPNCWKCTSATCKSVGYINPGDYGVCGLCGGAKPR</sequence>
<proteinExistence type="predicted"/>
<organism evidence="3 4">
    <name type="scientific">Aureobasidium pullulans</name>
    <name type="common">Black yeast</name>
    <name type="synonym">Pullularia pullulans</name>
    <dbReference type="NCBI Taxonomy" id="5580"/>
    <lineage>
        <taxon>Eukaryota</taxon>
        <taxon>Fungi</taxon>
        <taxon>Dikarya</taxon>
        <taxon>Ascomycota</taxon>
        <taxon>Pezizomycotina</taxon>
        <taxon>Dothideomycetes</taxon>
        <taxon>Dothideomycetidae</taxon>
        <taxon>Dothideales</taxon>
        <taxon>Saccotheciaceae</taxon>
        <taxon>Aureobasidium</taxon>
    </lineage>
</organism>
<feature type="region of interest" description="Disordered" evidence="1">
    <location>
        <begin position="309"/>
        <end position="503"/>
    </location>
</feature>
<accession>A0A4S9SYT4</accession>
<comment type="caution">
    <text evidence="3">The sequence shown here is derived from an EMBL/GenBank/DDBJ whole genome shotgun (WGS) entry which is preliminary data.</text>
</comment>
<protein>
    <submittedName>
        <fullName evidence="3">WLM-domain-containing protein</fullName>
    </submittedName>
</protein>
<dbReference type="PANTHER" id="PTHR46622">
    <property type="entry name" value="DNA-DEPENDENT METALLOPROTEASE WSS1"/>
    <property type="match status" value="1"/>
</dbReference>
<gene>
    <name evidence="3" type="ORF">D6C91_06404</name>
</gene>
<feature type="domain" description="WLM" evidence="2">
    <location>
        <begin position="15"/>
        <end position="259"/>
    </location>
</feature>
<evidence type="ECO:0000313" key="4">
    <source>
        <dbReference type="Proteomes" id="UP000308005"/>
    </source>
</evidence>
<feature type="compositionally biased region" description="Polar residues" evidence="1">
    <location>
        <begin position="471"/>
        <end position="494"/>
    </location>
</feature>
<evidence type="ECO:0000313" key="3">
    <source>
        <dbReference type="EMBL" id="THZ16343.1"/>
    </source>
</evidence>
<dbReference type="PROSITE" id="PS51397">
    <property type="entry name" value="WLM"/>
    <property type="match status" value="1"/>
</dbReference>
<dbReference type="Pfam" id="PF08325">
    <property type="entry name" value="WLM"/>
    <property type="match status" value="1"/>
</dbReference>
<dbReference type="InterPro" id="IPR013536">
    <property type="entry name" value="WLM_dom"/>
</dbReference>
<name>A0A4S9SYT4_AURPU</name>
<dbReference type="PANTHER" id="PTHR46622:SF1">
    <property type="entry name" value="DNA-DEPENDENT METALLOPROTEASE WSS1"/>
    <property type="match status" value="1"/>
</dbReference>
<feature type="region of interest" description="Disordered" evidence="1">
    <location>
        <begin position="169"/>
        <end position="194"/>
    </location>
</feature>
<evidence type="ECO:0000259" key="2">
    <source>
        <dbReference type="PROSITE" id="PS51397"/>
    </source>
</evidence>
<dbReference type="Gene3D" id="3.30.2010.10">
    <property type="entry name" value="Metalloproteases ('zincins'), catalytic domain"/>
    <property type="match status" value="1"/>
</dbReference>
<feature type="compositionally biased region" description="Basic and acidic residues" evidence="1">
    <location>
        <begin position="405"/>
        <end position="419"/>
    </location>
</feature>
<feature type="compositionally biased region" description="Acidic residues" evidence="1">
    <location>
        <begin position="353"/>
        <end position="365"/>
    </location>
</feature>
<dbReference type="GO" id="GO:0006281">
    <property type="term" value="P:DNA repair"/>
    <property type="evidence" value="ECO:0007669"/>
    <property type="project" value="TreeGrafter"/>
</dbReference>